<keyword evidence="3" id="KW-0963">Cytoplasm</keyword>
<dbReference type="InterPro" id="IPR001623">
    <property type="entry name" value="DnaJ_domain"/>
</dbReference>
<reference evidence="8 9" key="1">
    <citation type="journal article" date="2018" name="BMC Genomics">
        <title>Comparative genome analyses reveal sequence features reflecting distinct modes of host-adaptation between dicot and monocot powdery mildew.</title>
        <authorList>
            <person name="Wu Y."/>
            <person name="Ma X."/>
            <person name="Pan Z."/>
            <person name="Kale S.D."/>
            <person name="Song Y."/>
            <person name="King H."/>
            <person name="Zhang Q."/>
            <person name="Presley C."/>
            <person name="Deng X."/>
            <person name="Wei C.I."/>
            <person name="Xiao S."/>
        </authorList>
    </citation>
    <scope>NUCLEOTIDE SEQUENCE [LARGE SCALE GENOMIC DNA]</scope>
    <source>
        <strain evidence="8">UCSC1</strain>
    </source>
</reference>
<evidence type="ECO:0000259" key="7">
    <source>
        <dbReference type="PROSITE" id="PS50076"/>
    </source>
</evidence>
<dbReference type="PRINTS" id="PR00625">
    <property type="entry name" value="JDOMAIN"/>
</dbReference>
<feature type="domain" description="J" evidence="7">
    <location>
        <begin position="15"/>
        <end position="80"/>
    </location>
</feature>
<dbReference type="GO" id="GO:0000390">
    <property type="term" value="P:spliceosomal complex disassembly"/>
    <property type="evidence" value="ECO:0007669"/>
    <property type="project" value="TreeGrafter"/>
</dbReference>
<dbReference type="GO" id="GO:0005737">
    <property type="term" value="C:cytoplasm"/>
    <property type="evidence" value="ECO:0007669"/>
    <property type="project" value="UniProtKB-SubCell"/>
</dbReference>
<dbReference type="PANTHER" id="PTHR44313">
    <property type="entry name" value="DNAJ HOMOLOG SUBFAMILY C MEMBER 17"/>
    <property type="match status" value="1"/>
</dbReference>
<keyword evidence="5" id="KW-0539">Nucleus</keyword>
<dbReference type="InterPro" id="IPR052094">
    <property type="entry name" value="Pre-mRNA-splicing_ERAD"/>
</dbReference>
<dbReference type="Pfam" id="PF00226">
    <property type="entry name" value="DnaJ"/>
    <property type="match status" value="1"/>
</dbReference>
<evidence type="ECO:0000256" key="4">
    <source>
        <dbReference type="ARBA" id="ARBA00023186"/>
    </source>
</evidence>
<keyword evidence="4" id="KW-0143">Chaperone</keyword>
<protein>
    <submittedName>
        <fullName evidence="8">Pre-mRNA-splicing factor cwf23</fullName>
    </submittedName>
</protein>
<organism evidence="8 9">
    <name type="scientific">Golovinomyces cichoracearum</name>
    <dbReference type="NCBI Taxonomy" id="62708"/>
    <lineage>
        <taxon>Eukaryota</taxon>
        <taxon>Fungi</taxon>
        <taxon>Dikarya</taxon>
        <taxon>Ascomycota</taxon>
        <taxon>Pezizomycotina</taxon>
        <taxon>Leotiomycetes</taxon>
        <taxon>Erysiphales</taxon>
        <taxon>Erysiphaceae</taxon>
        <taxon>Golovinomyces</taxon>
    </lineage>
</organism>
<evidence type="ECO:0000313" key="9">
    <source>
        <dbReference type="Proteomes" id="UP000285405"/>
    </source>
</evidence>
<evidence type="ECO:0000313" key="8">
    <source>
        <dbReference type="EMBL" id="RKF54733.1"/>
    </source>
</evidence>
<feature type="compositionally biased region" description="Basic and acidic residues" evidence="6">
    <location>
        <begin position="168"/>
        <end position="188"/>
    </location>
</feature>
<evidence type="ECO:0000256" key="6">
    <source>
        <dbReference type="SAM" id="MobiDB-lite"/>
    </source>
</evidence>
<feature type="compositionally biased region" description="Low complexity" evidence="6">
    <location>
        <begin position="156"/>
        <end position="167"/>
    </location>
</feature>
<sequence>MATHDLHKWITSDIDFYTLLGIKIEACTESELRRAYRKTALKYHPDKVGAKFDPEKYEIFQAAYEVLSNPSSKSQYDQFRLAKLQKKRANELFEGKRKQMKEDLEAREKNGISRAEKRPGADEAQPEFQRELKRLAEEGRKKRVERTRMMAENAVSSSKTTSSNENNSSDRHTEESPKYTEKDAEIERLERRIREAEGLKLKRKAEKKARLRSRAGGP</sequence>
<dbReference type="OrthoDB" id="376357at2759"/>
<dbReference type="InterPro" id="IPR036869">
    <property type="entry name" value="J_dom_sf"/>
</dbReference>
<evidence type="ECO:0000256" key="3">
    <source>
        <dbReference type="ARBA" id="ARBA00022490"/>
    </source>
</evidence>
<evidence type="ECO:0000256" key="5">
    <source>
        <dbReference type="ARBA" id="ARBA00023242"/>
    </source>
</evidence>
<feature type="compositionally biased region" description="Basic and acidic residues" evidence="6">
    <location>
        <begin position="92"/>
        <end position="121"/>
    </location>
</feature>
<accession>A0A420HBH9</accession>
<dbReference type="Proteomes" id="UP000285405">
    <property type="component" value="Unassembled WGS sequence"/>
</dbReference>
<dbReference type="AlphaFoldDB" id="A0A420HBH9"/>
<dbReference type="PROSITE" id="PS50076">
    <property type="entry name" value="DNAJ_2"/>
    <property type="match status" value="1"/>
</dbReference>
<dbReference type="EMBL" id="MCBR01020938">
    <property type="protein sequence ID" value="RKF54733.1"/>
    <property type="molecule type" value="Genomic_DNA"/>
</dbReference>
<feature type="compositionally biased region" description="Basic and acidic residues" evidence="6">
    <location>
        <begin position="128"/>
        <end position="140"/>
    </location>
</feature>
<name>A0A420HBH9_9PEZI</name>
<feature type="region of interest" description="Disordered" evidence="6">
    <location>
        <begin position="92"/>
        <end position="188"/>
    </location>
</feature>
<dbReference type="SUPFAM" id="SSF46565">
    <property type="entry name" value="Chaperone J-domain"/>
    <property type="match status" value="1"/>
</dbReference>
<dbReference type="CDD" id="cd06257">
    <property type="entry name" value="DnaJ"/>
    <property type="match status" value="1"/>
</dbReference>
<evidence type="ECO:0000256" key="2">
    <source>
        <dbReference type="ARBA" id="ARBA00004496"/>
    </source>
</evidence>
<dbReference type="GO" id="GO:0005681">
    <property type="term" value="C:spliceosomal complex"/>
    <property type="evidence" value="ECO:0007669"/>
    <property type="project" value="TreeGrafter"/>
</dbReference>
<dbReference type="PANTHER" id="PTHR44313:SF1">
    <property type="entry name" value="DNAJ HOMOLOG SUBFAMILY C MEMBER 17"/>
    <property type="match status" value="1"/>
</dbReference>
<dbReference type="Gene3D" id="1.10.287.110">
    <property type="entry name" value="DnaJ domain"/>
    <property type="match status" value="1"/>
</dbReference>
<proteinExistence type="predicted"/>
<comment type="subcellular location">
    <subcellularLocation>
        <location evidence="2">Cytoplasm</location>
    </subcellularLocation>
    <subcellularLocation>
        <location evidence="1">Nucleus</location>
    </subcellularLocation>
</comment>
<gene>
    <name evidence="8" type="ORF">GcC1_209047</name>
</gene>
<evidence type="ECO:0000256" key="1">
    <source>
        <dbReference type="ARBA" id="ARBA00004123"/>
    </source>
</evidence>
<dbReference type="SMART" id="SM00271">
    <property type="entry name" value="DnaJ"/>
    <property type="match status" value="1"/>
</dbReference>
<comment type="caution">
    <text evidence="8">The sequence shown here is derived from an EMBL/GenBank/DDBJ whole genome shotgun (WGS) entry which is preliminary data.</text>
</comment>